<feature type="transmembrane region" description="Helical" evidence="8">
    <location>
        <begin position="156"/>
        <end position="176"/>
    </location>
</feature>
<name>A0AAD4PKA7_9MUSC</name>
<gene>
    <name evidence="9" type="ORF">KR093_007751</name>
</gene>
<keyword evidence="7 8" id="KW-0807">Transducer</keyword>
<keyword evidence="4 8" id="KW-1133">Transmembrane helix</keyword>
<keyword evidence="6 8" id="KW-0675">Receptor</keyword>
<feature type="transmembrane region" description="Helical" evidence="8">
    <location>
        <begin position="132"/>
        <end position="150"/>
    </location>
</feature>
<evidence type="ECO:0000313" key="10">
    <source>
        <dbReference type="Proteomes" id="UP001200034"/>
    </source>
</evidence>
<feature type="transmembrane region" description="Helical" evidence="8">
    <location>
        <begin position="289"/>
        <end position="311"/>
    </location>
</feature>
<dbReference type="EMBL" id="JAJJHW010002585">
    <property type="protein sequence ID" value="KAH8371510.1"/>
    <property type="molecule type" value="Genomic_DNA"/>
</dbReference>
<evidence type="ECO:0000256" key="1">
    <source>
        <dbReference type="ARBA" id="ARBA00004651"/>
    </source>
</evidence>
<reference evidence="9" key="1">
    <citation type="journal article" date="2021" name="Mol. Ecol. Resour.">
        <title>Phylogenomic analyses of the genus Drosophila reveals genomic signals of climate adaptation.</title>
        <authorList>
            <person name="Li F."/>
            <person name="Rane R.V."/>
            <person name="Luria V."/>
            <person name="Xiong Z."/>
            <person name="Chen J."/>
            <person name="Li Z."/>
            <person name="Catullo R.A."/>
            <person name="Griffin P.C."/>
            <person name="Schiffer M."/>
            <person name="Pearce S."/>
            <person name="Lee S.F."/>
            <person name="McElroy K."/>
            <person name="Stocker A."/>
            <person name="Shirriffs J."/>
            <person name="Cockerell F."/>
            <person name="Coppin C."/>
            <person name="Sgro C.M."/>
            <person name="Karger A."/>
            <person name="Cain J.W."/>
            <person name="Weber J.A."/>
            <person name="Santpere G."/>
            <person name="Kirschner M.W."/>
            <person name="Hoffmann A.A."/>
            <person name="Oakeshott J.G."/>
            <person name="Zhang G."/>
        </authorList>
    </citation>
    <scope>NUCLEOTIDE SEQUENCE</scope>
    <source>
        <strain evidence="9">BGI-SZ-2011g</strain>
    </source>
</reference>
<dbReference type="PANTHER" id="PTHR21143">
    <property type="entry name" value="INVERTEBRATE GUSTATORY RECEPTOR"/>
    <property type="match status" value="1"/>
</dbReference>
<feature type="transmembrane region" description="Helical" evidence="8">
    <location>
        <begin position="39"/>
        <end position="56"/>
    </location>
</feature>
<feature type="transmembrane region" description="Helical" evidence="8">
    <location>
        <begin position="366"/>
        <end position="384"/>
    </location>
</feature>
<dbReference type="AlphaFoldDB" id="A0AAD4PKA7"/>
<sequence>MSGAVKMCLLLNYYYGRLMGVINFEIDVRTGRARLTKAATLYAGVVNVLFFSLFPLLMRDRIWHVFWSQMNAFHEYVFITVMMLRVSCVFVTLLSRWWQLTQIVELLAQFRQLMREQPRVVLMWRRGVISKFLAGLLTETCHMLLALYGLRGSLTLGMTVSVFAMFVLIALLNIIISQYYFALLNLHSHYALCNEELRSILRETLDLESDQRQGVADLRSCELADRIDSLARLQSELQTLIGRMTSIFGIQILCMGAIVYISLIAGLYYTFLAVKYRIVGPIFRWSNLLFFVGVASYLADLHISYAMTYYLQDQYATMRHLATQYSNFANNVDIRLMRAFESFQLQLVRDPQKLSAMGLYNMDRNIVISMASTMITHSLILIQYDIKNF</sequence>
<keyword evidence="2 8" id="KW-1003">Cell membrane</keyword>
<comment type="function">
    <text evidence="8">Gustatory receptor which mediates acceptance or avoidance behavior, depending on its substrates.</text>
</comment>
<keyword evidence="5 8" id="KW-0472">Membrane</keyword>
<evidence type="ECO:0000256" key="3">
    <source>
        <dbReference type="ARBA" id="ARBA00022692"/>
    </source>
</evidence>
<evidence type="ECO:0000256" key="2">
    <source>
        <dbReference type="ARBA" id="ARBA00022475"/>
    </source>
</evidence>
<dbReference type="GO" id="GO:0033041">
    <property type="term" value="F:sweet taste receptor activity"/>
    <property type="evidence" value="ECO:0007669"/>
    <property type="project" value="TreeGrafter"/>
</dbReference>
<dbReference type="GO" id="GO:0007165">
    <property type="term" value="P:signal transduction"/>
    <property type="evidence" value="ECO:0007669"/>
    <property type="project" value="UniProtKB-KW"/>
</dbReference>
<evidence type="ECO:0000313" key="9">
    <source>
        <dbReference type="EMBL" id="KAH8371510.1"/>
    </source>
</evidence>
<evidence type="ECO:0000256" key="7">
    <source>
        <dbReference type="ARBA" id="ARBA00023224"/>
    </source>
</evidence>
<feature type="transmembrane region" description="Helical" evidence="8">
    <location>
        <begin position="247"/>
        <end position="269"/>
    </location>
</feature>
<comment type="similarity">
    <text evidence="8">Belongs to the insect chemoreceptor superfamily. Gustatory receptor (GR) family.</text>
</comment>
<dbReference type="Proteomes" id="UP001200034">
    <property type="component" value="Unassembled WGS sequence"/>
</dbReference>
<dbReference type="GO" id="GO:0043025">
    <property type="term" value="C:neuronal cell body"/>
    <property type="evidence" value="ECO:0007669"/>
    <property type="project" value="TreeGrafter"/>
</dbReference>
<dbReference type="InterPro" id="IPR013604">
    <property type="entry name" value="7TM_chemorcpt"/>
</dbReference>
<evidence type="ECO:0000256" key="4">
    <source>
        <dbReference type="ARBA" id="ARBA00022989"/>
    </source>
</evidence>
<comment type="caution">
    <text evidence="9">The sequence shown here is derived from an EMBL/GenBank/DDBJ whole genome shotgun (WGS) entry which is preliminary data.</text>
</comment>
<accession>A0AAD4PKA7</accession>
<feature type="transmembrane region" description="Helical" evidence="8">
    <location>
        <begin position="76"/>
        <end position="94"/>
    </location>
</feature>
<dbReference type="GO" id="GO:0030424">
    <property type="term" value="C:axon"/>
    <property type="evidence" value="ECO:0007669"/>
    <property type="project" value="TreeGrafter"/>
</dbReference>
<comment type="subcellular location">
    <subcellularLocation>
        <location evidence="1 8">Cell membrane</location>
        <topology evidence="1 8">Multi-pass membrane protein</topology>
    </subcellularLocation>
</comment>
<proteinExistence type="inferred from homology"/>
<dbReference type="Pfam" id="PF08395">
    <property type="entry name" value="7tm_7"/>
    <property type="match status" value="1"/>
</dbReference>
<dbReference type="GO" id="GO:0005886">
    <property type="term" value="C:plasma membrane"/>
    <property type="evidence" value="ECO:0007669"/>
    <property type="project" value="UniProtKB-SubCell"/>
</dbReference>
<evidence type="ECO:0000256" key="5">
    <source>
        <dbReference type="ARBA" id="ARBA00023136"/>
    </source>
</evidence>
<keyword evidence="3 8" id="KW-0812">Transmembrane</keyword>
<evidence type="ECO:0000256" key="6">
    <source>
        <dbReference type="ARBA" id="ARBA00023170"/>
    </source>
</evidence>
<dbReference type="GO" id="GO:0030425">
    <property type="term" value="C:dendrite"/>
    <property type="evidence" value="ECO:0007669"/>
    <property type="project" value="TreeGrafter"/>
</dbReference>
<protein>
    <recommendedName>
        <fullName evidence="8">Gustatory receptor</fullName>
    </recommendedName>
</protein>
<evidence type="ECO:0000256" key="8">
    <source>
        <dbReference type="RuleBase" id="RU363108"/>
    </source>
</evidence>
<organism evidence="9 10">
    <name type="scientific">Drosophila rubida</name>
    <dbReference type="NCBI Taxonomy" id="30044"/>
    <lineage>
        <taxon>Eukaryota</taxon>
        <taxon>Metazoa</taxon>
        <taxon>Ecdysozoa</taxon>
        <taxon>Arthropoda</taxon>
        <taxon>Hexapoda</taxon>
        <taxon>Insecta</taxon>
        <taxon>Pterygota</taxon>
        <taxon>Neoptera</taxon>
        <taxon>Endopterygota</taxon>
        <taxon>Diptera</taxon>
        <taxon>Brachycera</taxon>
        <taxon>Muscomorpha</taxon>
        <taxon>Ephydroidea</taxon>
        <taxon>Drosophilidae</taxon>
        <taxon>Drosophila</taxon>
    </lineage>
</organism>
<dbReference type="PANTHER" id="PTHR21143:SF131">
    <property type="entry name" value="GUSTATORY AND ODORANT RECEPTOR 63A-RELATED"/>
    <property type="match status" value="1"/>
</dbReference>
<keyword evidence="10" id="KW-1185">Reference proteome</keyword>